<keyword evidence="4" id="KW-0808">Transferase</keyword>
<dbReference type="PROSITE" id="PS50885">
    <property type="entry name" value="HAMP"/>
    <property type="match status" value="1"/>
</dbReference>
<feature type="domain" description="HAMP" evidence="8">
    <location>
        <begin position="306"/>
        <end position="358"/>
    </location>
</feature>
<dbReference type="InterPro" id="IPR036890">
    <property type="entry name" value="HATPase_C_sf"/>
</dbReference>
<name>A0ABR5AIG2_9BACL</name>
<keyword evidence="6 7" id="KW-0472">Membrane</keyword>
<dbReference type="InterPro" id="IPR003594">
    <property type="entry name" value="HATPase_dom"/>
</dbReference>
<comment type="subcellular location">
    <subcellularLocation>
        <location evidence="1">Cell membrane</location>
        <topology evidence="1">Multi-pass membrane protein</topology>
    </subcellularLocation>
</comment>
<keyword evidence="3" id="KW-0597">Phosphoprotein</keyword>
<feature type="transmembrane region" description="Helical" evidence="7">
    <location>
        <begin position="6"/>
        <end position="27"/>
    </location>
</feature>
<evidence type="ECO:0000256" key="7">
    <source>
        <dbReference type="SAM" id="Phobius"/>
    </source>
</evidence>
<gene>
    <name evidence="9" type="ORF">SD70_10405</name>
</gene>
<dbReference type="Pfam" id="PF00672">
    <property type="entry name" value="HAMP"/>
    <property type="match status" value="1"/>
</dbReference>
<reference evidence="9 10" key="1">
    <citation type="submission" date="2014-12" db="EMBL/GenBank/DDBJ databases">
        <title>Draft genome sequence of Paenibacillus kamchatkensis strain B-2647.</title>
        <authorList>
            <person name="Karlyshev A.V."/>
            <person name="Kudryashova E.B."/>
        </authorList>
    </citation>
    <scope>NUCLEOTIDE SEQUENCE [LARGE SCALE GENOMIC DNA]</scope>
    <source>
        <strain evidence="9 10">VKM B-2647</strain>
    </source>
</reference>
<dbReference type="Proteomes" id="UP000031967">
    <property type="component" value="Unassembled WGS sequence"/>
</dbReference>
<evidence type="ECO:0000313" key="10">
    <source>
        <dbReference type="Proteomes" id="UP000031967"/>
    </source>
</evidence>
<protein>
    <recommendedName>
        <fullName evidence="8">HAMP domain-containing protein</fullName>
    </recommendedName>
</protein>
<evidence type="ECO:0000256" key="6">
    <source>
        <dbReference type="ARBA" id="ARBA00023136"/>
    </source>
</evidence>
<evidence type="ECO:0000256" key="1">
    <source>
        <dbReference type="ARBA" id="ARBA00004651"/>
    </source>
</evidence>
<accession>A0ABR5AIG2</accession>
<evidence type="ECO:0000256" key="5">
    <source>
        <dbReference type="ARBA" id="ARBA00022777"/>
    </source>
</evidence>
<dbReference type="Pfam" id="PF06580">
    <property type="entry name" value="His_kinase"/>
    <property type="match status" value="1"/>
</dbReference>
<keyword evidence="7" id="KW-0812">Transmembrane</keyword>
<comment type="caution">
    <text evidence="9">The sequence shown here is derived from an EMBL/GenBank/DDBJ whole genome shotgun (WGS) entry which is preliminary data.</text>
</comment>
<dbReference type="Gene3D" id="6.10.340.10">
    <property type="match status" value="1"/>
</dbReference>
<sequence>MHKHSLRFKLVSGFLLILVPLALFLFYNNYEAMRIVREEVSQSIGTALSLHVSEIDKSLEETDYYLLRQITSDASYPYLVTLWLYPAESGDYFLAKQTMLNKMKDDINTYKIVDTLFVYNAKNDDLIATQRTYETNRRNEELVRQFMKQSDATRVRDWLPASYNGKNYLVRVEKATDTEIWVGAIVDVEPMLAPLQTLDFGAHWKSVLLTSAGKPLTQTNVSASGLQEIRRQLQQGISGYRVFRDGSGSESYLLTGANFRFAPLSLAALVPEKEKLQQLPFFQRVIVLIPIGALVVLVCYSYFLKRVLLVPMNALIVGMRRMMMGNFDIRLKVNNSTELKFLIETFNTMVSQIRNLKINVYEEKLKAQEAEFKHLQAQINPHFYLNSLNVIHSLSLLGENRLVERMAEHLADYFRFITRSHRESITLEEELEHIRNYLDIQALRFHDKLAYNIDLPEQFRSCRVLPLSLQPFVENAIVHGMDKGKSVFRVDIAVRAAAEGGNCMEVEIADNGKGFPPELLARFRSGDFGTGTTKGRLGIWNVLNRLRMKFGDA</sequence>
<keyword evidence="5" id="KW-0418">Kinase</keyword>
<evidence type="ECO:0000256" key="2">
    <source>
        <dbReference type="ARBA" id="ARBA00022475"/>
    </source>
</evidence>
<dbReference type="PANTHER" id="PTHR34220">
    <property type="entry name" value="SENSOR HISTIDINE KINASE YPDA"/>
    <property type="match status" value="1"/>
</dbReference>
<dbReference type="SMART" id="SM00304">
    <property type="entry name" value="HAMP"/>
    <property type="match status" value="1"/>
</dbReference>
<feature type="transmembrane region" description="Helical" evidence="7">
    <location>
        <begin position="285"/>
        <end position="303"/>
    </location>
</feature>
<dbReference type="CDD" id="cd06225">
    <property type="entry name" value="HAMP"/>
    <property type="match status" value="1"/>
</dbReference>
<dbReference type="InterPro" id="IPR050640">
    <property type="entry name" value="Bact_2-comp_sensor_kinase"/>
</dbReference>
<dbReference type="InterPro" id="IPR010559">
    <property type="entry name" value="Sig_transdc_His_kin_internal"/>
</dbReference>
<organism evidence="9 10">
    <name type="scientific">Gordoniibacillus kamchatkensis</name>
    <dbReference type="NCBI Taxonomy" id="1590651"/>
    <lineage>
        <taxon>Bacteria</taxon>
        <taxon>Bacillati</taxon>
        <taxon>Bacillota</taxon>
        <taxon>Bacilli</taxon>
        <taxon>Bacillales</taxon>
        <taxon>Paenibacillaceae</taxon>
        <taxon>Gordoniibacillus</taxon>
    </lineage>
</organism>
<keyword evidence="10" id="KW-1185">Reference proteome</keyword>
<dbReference type="Pfam" id="PF02518">
    <property type="entry name" value="HATPase_c"/>
    <property type="match status" value="1"/>
</dbReference>
<evidence type="ECO:0000256" key="3">
    <source>
        <dbReference type="ARBA" id="ARBA00022553"/>
    </source>
</evidence>
<dbReference type="PANTHER" id="PTHR34220:SF7">
    <property type="entry name" value="SENSOR HISTIDINE KINASE YPDA"/>
    <property type="match status" value="1"/>
</dbReference>
<evidence type="ECO:0000259" key="8">
    <source>
        <dbReference type="PROSITE" id="PS50885"/>
    </source>
</evidence>
<dbReference type="SUPFAM" id="SSF158472">
    <property type="entry name" value="HAMP domain-like"/>
    <property type="match status" value="1"/>
</dbReference>
<evidence type="ECO:0000256" key="4">
    <source>
        <dbReference type="ARBA" id="ARBA00022679"/>
    </source>
</evidence>
<keyword evidence="2" id="KW-1003">Cell membrane</keyword>
<dbReference type="EMBL" id="JXAK01000015">
    <property type="protein sequence ID" value="KIL40845.1"/>
    <property type="molecule type" value="Genomic_DNA"/>
</dbReference>
<evidence type="ECO:0000313" key="9">
    <source>
        <dbReference type="EMBL" id="KIL40845.1"/>
    </source>
</evidence>
<dbReference type="Gene3D" id="3.30.565.10">
    <property type="entry name" value="Histidine kinase-like ATPase, C-terminal domain"/>
    <property type="match status" value="1"/>
</dbReference>
<dbReference type="InterPro" id="IPR003660">
    <property type="entry name" value="HAMP_dom"/>
</dbReference>
<keyword evidence="7" id="KW-1133">Transmembrane helix</keyword>
<dbReference type="SUPFAM" id="SSF55874">
    <property type="entry name" value="ATPase domain of HSP90 chaperone/DNA topoisomerase II/histidine kinase"/>
    <property type="match status" value="1"/>
</dbReference>
<dbReference type="RefSeq" id="WP_041047513.1">
    <property type="nucleotide sequence ID" value="NZ_JXAK01000015.1"/>
</dbReference>
<proteinExistence type="predicted"/>